<dbReference type="Proteomes" id="UP000463138">
    <property type="component" value="Unassembled WGS sequence"/>
</dbReference>
<feature type="region of interest" description="Disordered" evidence="1">
    <location>
        <begin position="42"/>
        <end position="69"/>
    </location>
</feature>
<sequence length="69" mass="7252">MQQATSKLCTGTDVSPRAAAPERAMTEATECGAKLMIHVPEKRGSIPRDELTLAADNRSGKREAPAATG</sequence>
<evidence type="ECO:0000313" key="3">
    <source>
        <dbReference type="Proteomes" id="UP000463138"/>
    </source>
</evidence>
<accession>A0A7V7GSS0</accession>
<feature type="compositionally biased region" description="Basic and acidic residues" evidence="1">
    <location>
        <begin position="42"/>
        <end position="51"/>
    </location>
</feature>
<proteinExistence type="predicted"/>
<dbReference type="AlphaFoldDB" id="A0A7V7GSS0"/>
<feature type="compositionally biased region" description="Polar residues" evidence="1">
    <location>
        <begin position="1"/>
        <end position="13"/>
    </location>
</feature>
<name>A0A7V7GSS0_9GAMM</name>
<reference evidence="2 3" key="1">
    <citation type="submission" date="2018-07" db="EMBL/GenBank/DDBJ databases">
        <title>Pseudomonas laoshanensis sp. nov., isolated from soil.</title>
        <authorList>
            <person name="Sun J."/>
            <person name="Yu L."/>
            <person name="Wang M."/>
            <person name="Zhang C."/>
        </authorList>
    </citation>
    <scope>NUCLEOTIDE SEQUENCE [LARGE SCALE GENOMIC DNA]</scope>
    <source>
        <strain evidence="2 3">Y22</strain>
    </source>
</reference>
<organism evidence="2 3">
    <name type="scientific">Halopseudomonas laoshanensis</name>
    <dbReference type="NCBI Taxonomy" id="2268758"/>
    <lineage>
        <taxon>Bacteria</taxon>
        <taxon>Pseudomonadati</taxon>
        <taxon>Pseudomonadota</taxon>
        <taxon>Gammaproteobacteria</taxon>
        <taxon>Pseudomonadales</taxon>
        <taxon>Pseudomonadaceae</taxon>
        <taxon>Halopseudomonas</taxon>
    </lineage>
</organism>
<evidence type="ECO:0000256" key="1">
    <source>
        <dbReference type="SAM" id="MobiDB-lite"/>
    </source>
</evidence>
<evidence type="ECO:0000313" key="2">
    <source>
        <dbReference type="EMBL" id="KAA0694083.1"/>
    </source>
</evidence>
<keyword evidence="3" id="KW-1185">Reference proteome</keyword>
<gene>
    <name evidence="2" type="ORF">DT594_12285</name>
</gene>
<protein>
    <submittedName>
        <fullName evidence="2">Uncharacterized protein</fullName>
    </submittedName>
</protein>
<feature type="region of interest" description="Disordered" evidence="1">
    <location>
        <begin position="1"/>
        <end position="24"/>
    </location>
</feature>
<comment type="caution">
    <text evidence="2">The sequence shown here is derived from an EMBL/GenBank/DDBJ whole genome shotgun (WGS) entry which is preliminary data.</text>
</comment>
<dbReference type="EMBL" id="QOVF01000003">
    <property type="protein sequence ID" value="KAA0694083.1"/>
    <property type="molecule type" value="Genomic_DNA"/>
</dbReference>
<feature type="compositionally biased region" description="Basic and acidic residues" evidence="1">
    <location>
        <begin position="58"/>
        <end position="69"/>
    </location>
</feature>